<dbReference type="RefSeq" id="WP_211756878.1">
    <property type="nucleotide sequence ID" value="NZ_JAERKF010000026.1"/>
</dbReference>
<accession>A0AA41ERX9</accession>
<dbReference type="Proteomes" id="UP000676478">
    <property type="component" value="Unassembled WGS sequence"/>
</dbReference>
<sequence length="330" mass="37369">METTGRRDITATAEETSSVGLSHNLTTVTTEIKAYQSIGGQAIFEIGRRLKWVKENDLAHGEFGKWLKSLDIERTFATRAMKITSELDSNYATGHNLGMKALYEIATMPSDERDKPQELNSGEIKKPDEMTVRELRETKRKLAAACLENQKKQDQLSLADKKAQALKMQVEQLQQRKPDVQQVEVEPADYQDLKQDNQALNTTIRQSEDEIKRYKHLIADSQAELKRLGDLELNKELSTKQIKDLQAKSVNLENKIQRQEEQLERVKELSSFTKQASEEMDKLTVILSRLDITVVPDGAPLILNLTEIADKAESFADNLHAQIANPVPLD</sequence>
<name>A0AA41ERX9_LEVBR</name>
<dbReference type="EMBL" id="JAERKF010000026">
    <property type="protein sequence ID" value="MBS1011777.1"/>
    <property type="molecule type" value="Genomic_DNA"/>
</dbReference>
<protein>
    <submittedName>
        <fullName evidence="2">DUF3102 domain-containing protein</fullName>
    </submittedName>
</protein>
<reference evidence="2" key="2">
    <citation type="submission" date="2022-09" db="EMBL/GenBank/DDBJ databases">
        <title>Genome-inferred correspondence between phylogeny and metabolic traits in the wild Drosophila gut microbiome.</title>
        <authorList>
            <person name="Bueno E."/>
            <person name="Blow F."/>
            <person name="Douglas A.E."/>
        </authorList>
    </citation>
    <scope>NUCLEOTIDE SEQUENCE</scope>
    <source>
        <strain evidence="2">Dm-2019-70</strain>
    </source>
</reference>
<evidence type="ECO:0000313" key="2">
    <source>
        <dbReference type="EMBL" id="MBS1011777.1"/>
    </source>
</evidence>
<evidence type="ECO:0000256" key="1">
    <source>
        <dbReference type="SAM" id="Coils"/>
    </source>
</evidence>
<comment type="caution">
    <text evidence="2">The sequence shown here is derived from an EMBL/GenBank/DDBJ whole genome shotgun (WGS) entry which is preliminary data.</text>
</comment>
<dbReference type="Pfam" id="PF11300">
    <property type="entry name" value="DUF3102"/>
    <property type="match status" value="1"/>
</dbReference>
<proteinExistence type="predicted"/>
<dbReference type="InterPro" id="IPR021451">
    <property type="entry name" value="DUF3102"/>
</dbReference>
<organism evidence="2 3">
    <name type="scientific">Levilactobacillus brevis</name>
    <name type="common">Lactobacillus brevis</name>
    <dbReference type="NCBI Taxonomy" id="1580"/>
    <lineage>
        <taxon>Bacteria</taxon>
        <taxon>Bacillati</taxon>
        <taxon>Bacillota</taxon>
        <taxon>Bacilli</taxon>
        <taxon>Lactobacillales</taxon>
        <taxon>Lactobacillaceae</taxon>
        <taxon>Levilactobacillus</taxon>
    </lineage>
</organism>
<reference evidence="2" key="1">
    <citation type="submission" date="2020-12" db="EMBL/GenBank/DDBJ databases">
        <authorList>
            <person name="Mcmullen J.G."/>
        </authorList>
    </citation>
    <scope>NUCLEOTIDE SEQUENCE</scope>
    <source>
        <strain evidence="2">Dm-2019-70</strain>
    </source>
</reference>
<feature type="coiled-coil region" evidence="1">
    <location>
        <begin position="135"/>
        <end position="276"/>
    </location>
</feature>
<evidence type="ECO:0000313" key="3">
    <source>
        <dbReference type="Proteomes" id="UP000676478"/>
    </source>
</evidence>
<keyword evidence="1" id="KW-0175">Coiled coil</keyword>
<dbReference type="AlphaFoldDB" id="A0AA41ERX9"/>
<gene>
    <name evidence="2" type="ORF">JK167_13275</name>
</gene>